<keyword evidence="2 8" id="KW-0813">Transport</keyword>
<dbReference type="InterPro" id="IPR025723">
    <property type="entry name" value="ArsA/GET3_ATPase-like"/>
</dbReference>
<dbReference type="CDD" id="cd02035">
    <property type="entry name" value="ArsA"/>
    <property type="match status" value="1"/>
</dbReference>
<dbReference type="InterPro" id="IPR027542">
    <property type="entry name" value="ATPase_ArsA/GET3_euk"/>
</dbReference>
<dbReference type="InterPro" id="IPR016300">
    <property type="entry name" value="ATPase_ArsA/GET3"/>
</dbReference>
<comment type="function">
    <text evidence="8">ATPase required for the post-translational delivery of tail-anchored (TA) proteins to the endoplasmic reticulum. Recognizes and selectively binds the transmembrane domain of TA proteins in the cytosol. This complex then targets to the endoplasmic reticulum by membrane-bound receptors, where the tail-anchored protein is released for insertion. This process is regulated by ATP binding and hydrolysis. ATP binding drives the homodimer towards the closed dimer state, facilitating recognition of newly synthesized TA membrane proteins. ATP hydrolysis is required for insertion. Subsequently, the homodimer reverts towards the open dimer state, lowering its affinity for the membrane-bound receptor, and returning it to the cytosol to initiate a new round of targeting.</text>
</comment>
<protein>
    <submittedName>
        <fullName evidence="10">ATPase GET3</fullName>
    </submittedName>
</protein>
<gene>
    <name evidence="10" type="ORF">HMN09_00587300</name>
</gene>
<evidence type="ECO:0000259" key="9">
    <source>
        <dbReference type="Pfam" id="PF02374"/>
    </source>
</evidence>
<evidence type="ECO:0000256" key="6">
    <source>
        <dbReference type="ARBA" id="ARBA00022824"/>
    </source>
</evidence>
<feature type="binding site" evidence="8">
    <location>
        <position position="327"/>
    </location>
    <ligand>
        <name>Zn(2+)</name>
        <dbReference type="ChEBI" id="CHEBI:29105"/>
        <note>ligand shared between dimeric partners</note>
    </ligand>
</feature>
<evidence type="ECO:0000256" key="5">
    <source>
        <dbReference type="ARBA" id="ARBA00022801"/>
    </source>
</evidence>
<comment type="similarity">
    <text evidence="1 8">Belongs to the arsA ATPase family.</text>
</comment>
<organism evidence="10 11">
    <name type="scientific">Mycena chlorophos</name>
    <name type="common">Agaric fungus</name>
    <name type="synonym">Agaricus chlorophos</name>
    <dbReference type="NCBI Taxonomy" id="658473"/>
    <lineage>
        <taxon>Eukaryota</taxon>
        <taxon>Fungi</taxon>
        <taxon>Dikarya</taxon>
        <taxon>Basidiomycota</taxon>
        <taxon>Agaricomycotina</taxon>
        <taxon>Agaricomycetes</taxon>
        <taxon>Agaricomycetidae</taxon>
        <taxon>Agaricales</taxon>
        <taxon>Marasmiineae</taxon>
        <taxon>Mycenaceae</taxon>
        <taxon>Mycena</taxon>
    </lineage>
</organism>
<feature type="active site" evidence="8">
    <location>
        <position position="113"/>
    </location>
</feature>
<dbReference type="HAMAP" id="MF_03112">
    <property type="entry name" value="Asna1_Get3"/>
    <property type="match status" value="1"/>
</dbReference>
<dbReference type="GO" id="GO:0043529">
    <property type="term" value="C:GET complex"/>
    <property type="evidence" value="ECO:0007669"/>
    <property type="project" value="TreeGrafter"/>
</dbReference>
<comment type="subcellular location">
    <subcellularLocation>
        <location evidence="8">Cytoplasm</location>
    </subcellularLocation>
    <subcellularLocation>
        <location evidence="8">Endoplasmic reticulum</location>
    </subcellularLocation>
</comment>
<keyword evidence="5 8" id="KW-0378">Hydrolase</keyword>
<feature type="binding site" evidence="8">
    <location>
        <position position="324"/>
    </location>
    <ligand>
        <name>Zn(2+)</name>
        <dbReference type="ChEBI" id="CHEBI:29105"/>
        <note>ligand shared between dimeric partners</note>
    </ligand>
</feature>
<keyword evidence="4" id="KW-0547">Nucleotide-binding</keyword>
<evidence type="ECO:0000256" key="8">
    <source>
        <dbReference type="HAMAP-Rule" id="MF_03112"/>
    </source>
</evidence>
<comment type="caution">
    <text evidence="10">The sequence shown here is derived from an EMBL/GenBank/DDBJ whole genome shotgun (WGS) entry which is preliminary data.</text>
</comment>
<comment type="subunit">
    <text evidence="8">Homodimer.</text>
</comment>
<evidence type="ECO:0000313" key="11">
    <source>
        <dbReference type="Proteomes" id="UP000613580"/>
    </source>
</evidence>
<evidence type="ECO:0000256" key="4">
    <source>
        <dbReference type="ARBA" id="ARBA00022741"/>
    </source>
</evidence>
<keyword evidence="8" id="KW-0862">Zinc</keyword>
<dbReference type="Gene3D" id="3.40.50.300">
    <property type="entry name" value="P-loop containing nucleotide triphosphate hydrolases"/>
    <property type="match status" value="1"/>
</dbReference>
<dbReference type="GO" id="GO:0016887">
    <property type="term" value="F:ATP hydrolysis activity"/>
    <property type="evidence" value="ECO:0007669"/>
    <property type="project" value="InterPro"/>
</dbReference>
<keyword evidence="7" id="KW-0067">ATP-binding</keyword>
<comment type="caution">
    <text evidence="8">Lacks conserved residue(s) required for the propagation of feature annotation.</text>
</comment>
<dbReference type="GO" id="GO:0005524">
    <property type="term" value="F:ATP binding"/>
    <property type="evidence" value="ECO:0007669"/>
    <property type="project" value="UniProtKB-UniRule"/>
</dbReference>
<dbReference type="Proteomes" id="UP000613580">
    <property type="component" value="Unassembled WGS sequence"/>
</dbReference>
<dbReference type="PANTHER" id="PTHR10803:SF3">
    <property type="entry name" value="ATPASE GET3"/>
    <property type="match status" value="1"/>
</dbReference>
<dbReference type="NCBIfam" id="TIGR00345">
    <property type="entry name" value="GET3_arsA_TRC40"/>
    <property type="match status" value="1"/>
</dbReference>
<keyword evidence="3 8" id="KW-0963">Cytoplasm</keyword>
<evidence type="ECO:0000313" key="10">
    <source>
        <dbReference type="EMBL" id="KAF7310451.1"/>
    </source>
</evidence>
<dbReference type="FunFam" id="3.40.50.300:FF:000235">
    <property type="entry name" value="ATPase ASNA1"/>
    <property type="match status" value="1"/>
</dbReference>
<evidence type="ECO:0000256" key="3">
    <source>
        <dbReference type="ARBA" id="ARBA00022490"/>
    </source>
</evidence>
<dbReference type="SUPFAM" id="SSF52540">
    <property type="entry name" value="P-loop containing nucleoside triphosphate hydrolases"/>
    <property type="match status" value="1"/>
</dbReference>
<proteinExistence type="inferred from homology"/>
<dbReference type="Pfam" id="PF02374">
    <property type="entry name" value="ArsA_ATPase"/>
    <property type="match status" value="1"/>
</dbReference>
<evidence type="ECO:0000256" key="1">
    <source>
        <dbReference type="ARBA" id="ARBA00011040"/>
    </source>
</evidence>
<evidence type="ECO:0000256" key="2">
    <source>
        <dbReference type="ARBA" id="ARBA00022448"/>
    </source>
</evidence>
<keyword evidence="8" id="KW-0479">Metal-binding</keyword>
<dbReference type="EMBL" id="JACAZE010000007">
    <property type="protein sequence ID" value="KAF7310451.1"/>
    <property type="molecule type" value="Genomic_DNA"/>
</dbReference>
<feature type="domain" description="ArsA/GET3 Anion-transporting ATPase-like" evidence="9">
    <location>
        <begin position="88"/>
        <end position="375"/>
    </location>
</feature>
<sequence>MADEELLPPTLQARALLEESPTLIHLLSFRQNILDQESLKWIFCGASLLLQHSRLFTVHGNRRKGRRRRVQRLSWLTAAHLSLPTHLGKTTTSCSLAIQLAKCRKSVLLISTDPAHNLSDAFGQKFSKDATKVNGFDNLFAMEIDPTSAIQEMVEQSDSNGMMGTMMQDLAFAIPGVDEAMSFAEIMKHVKSMEFSVIVFDTAPTGHTLRFLSFPTVLEKALGKLSTLGSRFGPMISQMSSMMGGDAGSQEDMFAKLDSMREVITEVNTQFKDPEKTTFVCVCISEFLSLYETERLVQELTNYEIDTHNIVVNQLLFPKKSNSCEHCTVRHRMQQKYLNEAHELYDEFFHIVQLPLLTEEVRGPEKLQAFSEMLVTPYLPSVD</sequence>
<dbReference type="GO" id="GO:0071816">
    <property type="term" value="P:tail-anchored membrane protein insertion into ER membrane"/>
    <property type="evidence" value="ECO:0007669"/>
    <property type="project" value="TreeGrafter"/>
</dbReference>
<evidence type="ECO:0000256" key="7">
    <source>
        <dbReference type="ARBA" id="ARBA00022840"/>
    </source>
</evidence>
<accession>A0A8H6T566</accession>
<dbReference type="InterPro" id="IPR027417">
    <property type="entry name" value="P-loop_NTPase"/>
</dbReference>
<keyword evidence="11" id="KW-1185">Reference proteome</keyword>
<dbReference type="AlphaFoldDB" id="A0A8H6T566"/>
<dbReference type="PANTHER" id="PTHR10803">
    <property type="entry name" value="ARSENICAL PUMP-DRIVING ATPASE ARSENITE-TRANSLOCATING ATPASE"/>
    <property type="match status" value="1"/>
</dbReference>
<dbReference type="GO" id="GO:0046872">
    <property type="term" value="F:metal ion binding"/>
    <property type="evidence" value="ECO:0007669"/>
    <property type="project" value="UniProtKB-KW"/>
</dbReference>
<reference evidence="10" key="1">
    <citation type="submission" date="2020-05" db="EMBL/GenBank/DDBJ databases">
        <title>Mycena genomes resolve the evolution of fungal bioluminescence.</title>
        <authorList>
            <person name="Tsai I.J."/>
        </authorList>
    </citation>
    <scope>NUCLEOTIDE SEQUENCE</scope>
    <source>
        <strain evidence="10">110903Hualien_Pintung</strain>
    </source>
</reference>
<name>A0A8H6T566_MYCCL</name>
<dbReference type="OrthoDB" id="1770at2759"/>
<keyword evidence="6 8" id="KW-0256">Endoplasmic reticulum</keyword>